<sequence>MKWDRLLAYGLVVCGVAYASYSAISYYQKLDVVKEIDPTPKASAHASAQAKEKTNQNSWVIYSAKERPIKGEHFADLVIPRLKAQMPVIEGTDEDELAQGVGHYAGSVLPGEPDNAVLSGHRDTIFRKIGQLKPGDELHVKTSRGTFVYVIDKTWITHADDRTVIVPHDQPTLTLTTCYPFYYIGPAPKRYIIQSTLKERIH</sequence>
<organism evidence="3 4">
    <name type="scientific">Thermoflavimicrobium dichotomicum</name>
    <dbReference type="NCBI Taxonomy" id="46223"/>
    <lineage>
        <taxon>Bacteria</taxon>
        <taxon>Bacillati</taxon>
        <taxon>Bacillota</taxon>
        <taxon>Bacilli</taxon>
        <taxon>Bacillales</taxon>
        <taxon>Thermoactinomycetaceae</taxon>
        <taxon>Thermoflavimicrobium</taxon>
    </lineage>
</organism>
<evidence type="ECO:0000256" key="1">
    <source>
        <dbReference type="ARBA" id="ARBA00022801"/>
    </source>
</evidence>
<proteinExistence type="predicted"/>
<feature type="active site" description="Acyl-thioester intermediate" evidence="2">
    <location>
        <position position="178"/>
    </location>
</feature>
<dbReference type="InterPro" id="IPR023365">
    <property type="entry name" value="Sortase_dom-sf"/>
</dbReference>
<feature type="active site" description="Proton donor/acceptor" evidence="2">
    <location>
        <position position="121"/>
    </location>
</feature>
<dbReference type="Proteomes" id="UP000199545">
    <property type="component" value="Unassembled WGS sequence"/>
</dbReference>
<evidence type="ECO:0000256" key="2">
    <source>
        <dbReference type="PIRSR" id="PIRSR605754-1"/>
    </source>
</evidence>
<dbReference type="RefSeq" id="WP_245739726.1">
    <property type="nucleotide sequence ID" value="NZ_FORR01000002.1"/>
</dbReference>
<reference evidence="3 4" key="1">
    <citation type="submission" date="2016-10" db="EMBL/GenBank/DDBJ databases">
        <authorList>
            <person name="de Groot N.N."/>
        </authorList>
    </citation>
    <scope>NUCLEOTIDE SEQUENCE [LARGE SCALE GENOMIC DNA]</scope>
    <source>
        <strain evidence="3 4">DSM 44778</strain>
    </source>
</reference>
<dbReference type="InterPro" id="IPR053525">
    <property type="entry name" value="Sortase_D"/>
</dbReference>
<keyword evidence="4" id="KW-1185">Reference proteome</keyword>
<dbReference type="NCBIfam" id="TIGR01076">
    <property type="entry name" value="sortase_fam"/>
    <property type="match status" value="1"/>
</dbReference>
<evidence type="ECO:0000313" key="4">
    <source>
        <dbReference type="Proteomes" id="UP000199545"/>
    </source>
</evidence>
<dbReference type="InterPro" id="IPR041999">
    <property type="entry name" value="Sortase_D_1"/>
</dbReference>
<dbReference type="CDD" id="cd05828">
    <property type="entry name" value="Sortase_D_1"/>
    <property type="match status" value="1"/>
</dbReference>
<dbReference type="STRING" id="46223.SAMN05421852_102344"/>
<dbReference type="NCBIfam" id="NF033746">
    <property type="entry name" value="class_D_sortase"/>
    <property type="match status" value="1"/>
</dbReference>
<accession>A0A1I3LW68</accession>
<name>A0A1I3LW68_9BACL</name>
<dbReference type="EMBL" id="FORR01000002">
    <property type="protein sequence ID" value="SFI88933.1"/>
    <property type="molecule type" value="Genomic_DNA"/>
</dbReference>
<dbReference type="Gene3D" id="2.40.260.10">
    <property type="entry name" value="Sortase"/>
    <property type="match status" value="1"/>
</dbReference>
<dbReference type="GO" id="GO:0016787">
    <property type="term" value="F:hydrolase activity"/>
    <property type="evidence" value="ECO:0007669"/>
    <property type="project" value="UniProtKB-KW"/>
</dbReference>
<dbReference type="Pfam" id="PF04203">
    <property type="entry name" value="Sortase"/>
    <property type="match status" value="1"/>
</dbReference>
<protein>
    <submittedName>
        <fullName evidence="3">Sortase A</fullName>
    </submittedName>
</protein>
<dbReference type="AlphaFoldDB" id="A0A1I3LW68"/>
<keyword evidence="1" id="KW-0378">Hydrolase</keyword>
<dbReference type="SUPFAM" id="SSF63817">
    <property type="entry name" value="Sortase"/>
    <property type="match status" value="1"/>
</dbReference>
<gene>
    <name evidence="3" type="ORF">SAMN05421852_102344</name>
</gene>
<evidence type="ECO:0000313" key="3">
    <source>
        <dbReference type="EMBL" id="SFI88933.1"/>
    </source>
</evidence>
<dbReference type="InterPro" id="IPR005754">
    <property type="entry name" value="Sortase"/>
</dbReference>